<dbReference type="Gene3D" id="3.40.50.800">
    <property type="entry name" value="Anticodon-binding domain"/>
    <property type="match status" value="1"/>
</dbReference>
<evidence type="ECO:0000259" key="1">
    <source>
        <dbReference type="Pfam" id="PF03129"/>
    </source>
</evidence>
<dbReference type="Pfam" id="PF03129">
    <property type="entry name" value="HGTP_anticodon"/>
    <property type="match status" value="1"/>
</dbReference>
<reference evidence="3" key="1">
    <citation type="submission" date="2025-08" db="UniProtKB">
        <authorList>
            <consortium name="RefSeq"/>
        </authorList>
    </citation>
    <scope>IDENTIFICATION</scope>
    <source>
        <tissue evidence="3">Whole body</tissue>
    </source>
</reference>
<dbReference type="CTD" id="136040168"/>
<dbReference type="RefSeq" id="XP_025416294.1">
    <property type="nucleotide sequence ID" value="XM_025560509.1"/>
</dbReference>
<dbReference type="InterPro" id="IPR036621">
    <property type="entry name" value="Anticodon-bd_dom_sf"/>
</dbReference>
<dbReference type="GO" id="GO:0006264">
    <property type="term" value="P:mitochondrial DNA replication"/>
    <property type="evidence" value="ECO:0007669"/>
    <property type="project" value="TreeGrafter"/>
</dbReference>
<name>A0A8B8FZ95_9HEMI</name>
<dbReference type="GO" id="GO:0005739">
    <property type="term" value="C:mitochondrion"/>
    <property type="evidence" value="ECO:0007669"/>
    <property type="project" value="TreeGrafter"/>
</dbReference>
<sequence>MSLINRILSMCESYAYMRPIIINNVIDHLKYGATGELLCHNIRNEWLYSNVTSRDESVFQFCNIDQKKYSNDIPSLKDHFMNAKQFCNNQLPFSFADSRSICEQTSLNALKIGDKKYFSPKNYTRFKYIAFCIPEESQQFFYHWQRQRKIWWRKFSANPGRFSLTEILIDENGQESTEIRAEFPWGQETIETIRNISTKMFDNLDPLEQEMFIARVGKRKVLPHVVESETSLEKAFMVFLCDGYADLPYHSGRREIFRFHRKLAPYKITFAAPLSNAKKADELRQLSIYLGLNLKKSGISTLILPNTAKKSLESQFTDLDCLGIPYTAILSDSTLDNGIVGIRNIETTLEEKIHVANLTSYVEQLIKNY</sequence>
<evidence type="ECO:0000313" key="2">
    <source>
        <dbReference type="Proteomes" id="UP000694846"/>
    </source>
</evidence>
<dbReference type="Gene3D" id="3.30.930.10">
    <property type="entry name" value="Bira Bifunctional Protein, Domain 2"/>
    <property type="match status" value="1"/>
</dbReference>
<dbReference type="Proteomes" id="UP000694846">
    <property type="component" value="Unplaced"/>
</dbReference>
<dbReference type="AlphaFoldDB" id="A0A8B8FZ95"/>
<dbReference type="SUPFAM" id="SSF52954">
    <property type="entry name" value="Class II aaRS ABD-related"/>
    <property type="match status" value="1"/>
</dbReference>
<dbReference type="OrthoDB" id="5394539at2759"/>
<feature type="domain" description="Anticodon-binding" evidence="1">
    <location>
        <begin position="277"/>
        <end position="364"/>
    </location>
</feature>
<dbReference type="SUPFAM" id="SSF55681">
    <property type="entry name" value="Class II aaRS and biotin synthetases"/>
    <property type="match status" value="1"/>
</dbReference>
<dbReference type="InterPro" id="IPR045864">
    <property type="entry name" value="aa-tRNA-synth_II/BPL/LPL"/>
</dbReference>
<keyword evidence="2" id="KW-1185">Reference proteome</keyword>
<accession>A0A8B8FZ95</accession>
<gene>
    <name evidence="3" type="primary">LOC112687662</name>
</gene>
<evidence type="ECO:0000313" key="3">
    <source>
        <dbReference type="RefSeq" id="XP_025416294.1"/>
    </source>
</evidence>
<dbReference type="GeneID" id="112687662"/>
<dbReference type="InterPro" id="IPR027031">
    <property type="entry name" value="Gly-tRNA_synthase/POLG2"/>
</dbReference>
<organism evidence="2 3">
    <name type="scientific">Sipha flava</name>
    <name type="common">yellow sugarcane aphid</name>
    <dbReference type="NCBI Taxonomy" id="143950"/>
    <lineage>
        <taxon>Eukaryota</taxon>
        <taxon>Metazoa</taxon>
        <taxon>Ecdysozoa</taxon>
        <taxon>Arthropoda</taxon>
        <taxon>Hexapoda</taxon>
        <taxon>Insecta</taxon>
        <taxon>Pterygota</taxon>
        <taxon>Neoptera</taxon>
        <taxon>Paraneoptera</taxon>
        <taxon>Hemiptera</taxon>
        <taxon>Sternorrhyncha</taxon>
        <taxon>Aphidomorpha</taxon>
        <taxon>Aphidoidea</taxon>
        <taxon>Aphididae</taxon>
        <taxon>Sipha</taxon>
    </lineage>
</organism>
<protein>
    <submittedName>
        <fullName evidence="3">DNA polymerase subunit gamma-2, mitochondrial isoform X1</fullName>
    </submittedName>
</protein>
<dbReference type="PANTHER" id="PTHR10745:SF8">
    <property type="entry name" value="DNA POLYMERASE SUBUNIT GAMMA-2, MITOCHONDRIAL"/>
    <property type="match status" value="1"/>
</dbReference>
<proteinExistence type="predicted"/>
<dbReference type="InterPro" id="IPR004154">
    <property type="entry name" value="Anticodon-bd"/>
</dbReference>
<dbReference type="PANTHER" id="PTHR10745">
    <property type="entry name" value="GLYCYL-TRNA SYNTHETASE/DNA POLYMERASE SUBUNIT GAMMA-2"/>
    <property type="match status" value="1"/>
</dbReference>